<dbReference type="Pfam" id="PF13517">
    <property type="entry name" value="FG-GAP_3"/>
    <property type="match status" value="1"/>
</dbReference>
<keyword evidence="4" id="KW-1185">Reference proteome</keyword>
<keyword evidence="1 2" id="KW-0732">Signal</keyword>
<accession>A0ABR8NF88</accession>
<name>A0ABR8NF88_9ACTN</name>
<feature type="chain" id="PRO_5046265180" evidence="2">
    <location>
        <begin position="33"/>
        <end position="594"/>
    </location>
</feature>
<feature type="signal peptide" evidence="2">
    <location>
        <begin position="1"/>
        <end position="32"/>
    </location>
</feature>
<organism evidence="3 4">
    <name type="scientific">Nocardioides cavernae</name>
    <dbReference type="NCBI Taxonomy" id="1921566"/>
    <lineage>
        <taxon>Bacteria</taxon>
        <taxon>Bacillati</taxon>
        <taxon>Actinomycetota</taxon>
        <taxon>Actinomycetes</taxon>
        <taxon>Propionibacteriales</taxon>
        <taxon>Nocardioidaceae</taxon>
        <taxon>Nocardioides</taxon>
    </lineage>
</organism>
<evidence type="ECO:0000256" key="2">
    <source>
        <dbReference type="SAM" id="SignalP"/>
    </source>
</evidence>
<dbReference type="Gene3D" id="2.130.10.130">
    <property type="entry name" value="Integrin alpha, N-terminal"/>
    <property type="match status" value="2"/>
</dbReference>
<dbReference type="PANTHER" id="PTHR44103">
    <property type="entry name" value="PROPROTEIN CONVERTASE P"/>
    <property type="match status" value="1"/>
</dbReference>
<evidence type="ECO:0000313" key="3">
    <source>
        <dbReference type="EMBL" id="MBD3926780.1"/>
    </source>
</evidence>
<sequence length="594" mass="61933">MILSRPQHALRVGTALATALTATALLVPQAQAGPPVDPAVAASFTRTNIDPSITGAAFTVTGPVFGAEKNLVTSGFGTFMFGAPTGGGTLQVYRPGGNVGVWDKVTVFGTGANIVTPNQPTIADVDGDSDNDLIVPGGYFFDTYDPPGPAVPQSRGSLTWWENTGPSRAFVRHDVIPPVQPWAYHGAEFADLDGDGHKDLLTVGEQGVDPSTPTDDLVQMQLFPGNGDGTFDAPVPIASTGGSLPVVHDVNDDGRLDIVSAQYFGFPTGPAAVAMPSYRWYEQTGVIAPGGLTSANFTPHTIATFGQTANGFQIKPVPNFHGDGKLGWVATNHLSKLGPGGAFLPASESVYELTPGADKAQPWALTTLSNPSDPADKMAARAAAGSAAPGVLGYGDIDGDGDVDLAVSGDGDELVVGTCQASNTCARRLFWIEQKAGGAFVQHTLTGPSERFGQAGGAVVADLDGDGDNELAFSSFEQNTLAIWTRQGGGPAMVTSTVTGFKTKTAKVHAGQKIKDTIKVTPGPAREVVLQFRTCGPADDSCSWKTYETYTSNPGNAVKLRYAAKGKQSWWRVLVEATPQQSEATSGVRKVKLK</sequence>
<evidence type="ECO:0000313" key="4">
    <source>
        <dbReference type="Proteomes" id="UP000618818"/>
    </source>
</evidence>
<reference evidence="3 4" key="1">
    <citation type="submission" date="2020-09" db="EMBL/GenBank/DDBJ databases">
        <title>novel species in genus Nocardioides.</title>
        <authorList>
            <person name="Zhang G."/>
        </authorList>
    </citation>
    <scope>NUCLEOTIDE SEQUENCE [LARGE SCALE GENOMIC DNA]</scope>
    <source>
        <strain evidence="3 4">KCTC 39551</strain>
    </source>
</reference>
<evidence type="ECO:0000256" key="1">
    <source>
        <dbReference type="ARBA" id="ARBA00022729"/>
    </source>
</evidence>
<dbReference type="SUPFAM" id="SSF69318">
    <property type="entry name" value="Integrin alpha N-terminal domain"/>
    <property type="match status" value="2"/>
</dbReference>
<comment type="caution">
    <text evidence="3">The sequence shown here is derived from an EMBL/GenBank/DDBJ whole genome shotgun (WGS) entry which is preliminary data.</text>
</comment>
<dbReference type="RefSeq" id="WP_191196614.1">
    <property type="nucleotide sequence ID" value="NZ_JACXYZ010000003.1"/>
</dbReference>
<proteinExistence type="predicted"/>
<gene>
    <name evidence="3" type="ORF">IEZ26_19325</name>
</gene>
<dbReference type="InterPro" id="IPR028994">
    <property type="entry name" value="Integrin_alpha_N"/>
</dbReference>
<dbReference type="InterPro" id="IPR013517">
    <property type="entry name" value="FG-GAP"/>
</dbReference>
<dbReference type="Proteomes" id="UP000618818">
    <property type="component" value="Unassembled WGS sequence"/>
</dbReference>
<dbReference type="EMBL" id="JACXYZ010000003">
    <property type="protein sequence ID" value="MBD3926780.1"/>
    <property type="molecule type" value="Genomic_DNA"/>
</dbReference>
<protein>
    <submittedName>
        <fullName evidence="3">VCBS repeat-containing protein</fullName>
    </submittedName>
</protein>
<dbReference type="PANTHER" id="PTHR44103:SF1">
    <property type="entry name" value="PROPROTEIN CONVERTASE P"/>
    <property type="match status" value="1"/>
</dbReference>